<dbReference type="CDD" id="cd17352">
    <property type="entry name" value="MFS_MCT_SLC16"/>
    <property type="match status" value="1"/>
</dbReference>
<dbReference type="OrthoDB" id="410267at2759"/>
<feature type="transmembrane region" description="Helical" evidence="4">
    <location>
        <begin position="407"/>
        <end position="431"/>
    </location>
</feature>
<keyword evidence="4" id="KW-0812">Transmembrane</keyword>
<feature type="transmembrane region" description="Helical" evidence="4">
    <location>
        <begin position="377"/>
        <end position="395"/>
    </location>
</feature>
<gene>
    <name evidence="6" type="ORF">CSOL1703_00008644</name>
</gene>
<dbReference type="InterPro" id="IPR050327">
    <property type="entry name" value="Proton-linked_MCT"/>
</dbReference>
<dbReference type="InterPro" id="IPR036259">
    <property type="entry name" value="MFS_trans_sf"/>
</dbReference>
<keyword evidence="4" id="KW-1133">Transmembrane helix</keyword>
<dbReference type="PANTHER" id="PTHR11360:SF177">
    <property type="entry name" value="RIBOFLAVIN TRANSPORTER MCH5"/>
    <property type="match status" value="1"/>
</dbReference>
<feature type="transmembrane region" description="Helical" evidence="4">
    <location>
        <begin position="116"/>
        <end position="132"/>
    </location>
</feature>
<evidence type="ECO:0000313" key="6">
    <source>
        <dbReference type="EMBL" id="CAH0058166.1"/>
    </source>
</evidence>
<feature type="domain" description="Major facilitator superfamily (MFS) profile" evidence="5">
    <location>
        <begin position="45"/>
        <end position="432"/>
    </location>
</feature>
<feature type="transmembrane region" description="Helical" evidence="4">
    <location>
        <begin position="174"/>
        <end position="199"/>
    </location>
</feature>
<accession>A0A9N9ZMK9</accession>
<dbReference type="Gene3D" id="1.20.1250.20">
    <property type="entry name" value="MFS general substrate transporter like domains"/>
    <property type="match status" value="1"/>
</dbReference>
<comment type="caution">
    <text evidence="6">The sequence shown here is derived from an EMBL/GenBank/DDBJ whole genome shotgun (WGS) entry which is preliminary data.</text>
</comment>
<evidence type="ECO:0000256" key="3">
    <source>
        <dbReference type="SAM" id="MobiDB-lite"/>
    </source>
</evidence>
<feature type="transmembrane region" description="Helical" evidence="4">
    <location>
        <begin position="285"/>
        <end position="303"/>
    </location>
</feature>
<sequence>MRRSYNTMKAAPLRTDQTSTDHESPGITQGQNESPGVEYPDGGTKAWTAVFGCFCAFFGALSMMNSIGVYQNWLSTHQLEGYSSGSIGWIFGLYNFLSFFTGILIGPLFDTKGPKPLSISGSVLLLLTYVLLGWCTKYWHFMLCFGVLGSFSTCLLFTAAMGTVQHWFLKRRGLATGLAICGGSVGGITTPLVLSALLPKIGFTWAMRALALLMVPFVICAILLMRGRHQDISTMPKSILPDITVLWEPRKAVLTVGALFIELGLFIPMTYIASFATSHDMSSEAAYRTVTLMNVGSLIGRWLPGWLGDKLGRFNMLNIALALCIVSIFGIWLPPTGASPAGLTAFAVIFGVGSGSGISLLPVCIGQLCETENYGKTFTAVYSVGSIGSLIGVPLGGQILEAAKGDYMGLIIFSGAAYVVAFGSLTVVRIMSAGAKGSTKF</sequence>
<keyword evidence="4" id="KW-0472">Membrane</keyword>
<feature type="transmembrane region" description="Helical" evidence="4">
    <location>
        <begin position="87"/>
        <end position="109"/>
    </location>
</feature>
<name>A0A9N9ZMK9_9HYPO</name>
<feature type="transmembrane region" description="Helical" evidence="4">
    <location>
        <begin position="315"/>
        <end position="333"/>
    </location>
</feature>
<dbReference type="Pfam" id="PF07690">
    <property type="entry name" value="MFS_1"/>
    <property type="match status" value="1"/>
</dbReference>
<feature type="transmembrane region" description="Helical" evidence="4">
    <location>
        <begin position="205"/>
        <end position="225"/>
    </location>
</feature>
<dbReference type="SUPFAM" id="SSF103473">
    <property type="entry name" value="MFS general substrate transporter"/>
    <property type="match status" value="1"/>
</dbReference>
<dbReference type="Proteomes" id="UP000775872">
    <property type="component" value="Unassembled WGS sequence"/>
</dbReference>
<comment type="subcellular location">
    <subcellularLocation>
        <location evidence="1">Membrane</location>
        <topology evidence="1">Multi-pass membrane protein</topology>
    </subcellularLocation>
</comment>
<evidence type="ECO:0000259" key="5">
    <source>
        <dbReference type="PROSITE" id="PS50850"/>
    </source>
</evidence>
<feature type="transmembrane region" description="Helical" evidence="4">
    <location>
        <begin position="345"/>
        <end position="365"/>
    </location>
</feature>
<protein>
    <recommendedName>
        <fullName evidence="5">Major facilitator superfamily (MFS) profile domain-containing protein</fullName>
    </recommendedName>
</protein>
<dbReference type="PROSITE" id="PS50850">
    <property type="entry name" value="MFS"/>
    <property type="match status" value="1"/>
</dbReference>
<feature type="transmembrane region" description="Helical" evidence="4">
    <location>
        <begin position="252"/>
        <end position="273"/>
    </location>
</feature>
<dbReference type="InterPro" id="IPR011701">
    <property type="entry name" value="MFS"/>
</dbReference>
<feature type="region of interest" description="Disordered" evidence="3">
    <location>
        <begin position="1"/>
        <end position="39"/>
    </location>
</feature>
<reference evidence="6" key="1">
    <citation type="submission" date="2021-10" db="EMBL/GenBank/DDBJ databases">
        <authorList>
            <person name="Piombo E."/>
        </authorList>
    </citation>
    <scope>NUCLEOTIDE SEQUENCE</scope>
</reference>
<dbReference type="InterPro" id="IPR020846">
    <property type="entry name" value="MFS_dom"/>
</dbReference>
<comment type="similarity">
    <text evidence="2">Belongs to the major facilitator superfamily. Monocarboxylate porter (TC 2.A.1.13) family.</text>
</comment>
<dbReference type="EMBL" id="CABFOC020000082">
    <property type="protein sequence ID" value="CAH0058166.1"/>
    <property type="molecule type" value="Genomic_DNA"/>
</dbReference>
<keyword evidence="7" id="KW-1185">Reference proteome</keyword>
<dbReference type="GO" id="GO:0016020">
    <property type="term" value="C:membrane"/>
    <property type="evidence" value="ECO:0007669"/>
    <property type="project" value="UniProtKB-SubCell"/>
</dbReference>
<evidence type="ECO:0000256" key="1">
    <source>
        <dbReference type="ARBA" id="ARBA00004141"/>
    </source>
</evidence>
<evidence type="ECO:0000313" key="7">
    <source>
        <dbReference type="Proteomes" id="UP000775872"/>
    </source>
</evidence>
<evidence type="ECO:0000256" key="2">
    <source>
        <dbReference type="ARBA" id="ARBA00006727"/>
    </source>
</evidence>
<dbReference type="AlphaFoldDB" id="A0A9N9ZMK9"/>
<proteinExistence type="inferred from homology"/>
<dbReference type="GO" id="GO:0022857">
    <property type="term" value="F:transmembrane transporter activity"/>
    <property type="evidence" value="ECO:0007669"/>
    <property type="project" value="InterPro"/>
</dbReference>
<evidence type="ECO:0000256" key="4">
    <source>
        <dbReference type="SAM" id="Phobius"/>
    </source>
</evidence>
<feature type="transmembrane region" description="Helical" evidence="4">
    <location>
        <begin position="46"/>
        <end position="67"/>
    </location>
</feature>
<organism evidence="6 7">
    <name type="scientific">Clonostachys solani</name>
    <dbReference type="NCBI Taxonomy" id="160281"/>
    <lineage>
        <taxon>Eukaryota</taxon>
        <taxon>Fungi</taxon>
        <taxon>Dikarya</taxon>
        <taxon>Ascomycota</taxon>
        <taxon>Pezizomycotina</taxon>
        <taxon>Sordariomycetes</taxon>
        <taxon>Hypocreomycetidae</taxon>
        <taxon>Hypocreales</taxon>
        <taxon>Bionectriaceae</taxon>
        <taxon>Clonostachys</taxon>
    </lineage>
</organism>
<feature type="transmembrane region" description="Helical" evidence="4">
    <location>
        <begin position="138"/>
        <end position="162"/>
    </location>
</feature>
<dbReference type="PANTHER" id="PTHR11360">
    <property type="entry name" value="MONOCARBOXYLATE TRANSPORTER"/>
    <property type="match status" value="1"/>
</dbReference>